<dbReference type="EMBL" id="AMGM01000244">
    <property type="protein sequence ID" value="EKB47189.1"/>
    <property type="molecule type" value="Genomic_DNA"/>
</dbReference>
<dbReference type="Proteomes" id="UP000004478">
    <property type="component" value="Unassembled WGS sequence"/>
</dbReference>
<keyword evidence="3" id="KW-1185">Reference proteome</keyword>
<proteinExistence type="predicted"/>
<comment type="caution">
    <text evidence="2">The sequence shown here is derived from an EMBL/GenBank/DDBJ whole genome shotgun (WGS) entry which is preliminary data.</text>
</comment>
<reference evidence="2 3" key="1">
    <citation type="journal article" date="2012" name="J. Bacteriol.">
        <title>Draft Genome Sequence of Cecembia lonarensis Strain LW9T, Isolated from Lonar Lake, a Haloalkaline Lake in India.</title>
        <authorList>
            <person name="Shivaji S."/>
            <person name="Ara S."/>
            <person name="Singh A."/>
            <person name="Pinnaka A.K."/>
        </authorList>
    </citation>
    <scope>NUCLEOTIDE SEQUENCE [LARGE SCALE GENOMIC DNA]</scope>
    <source>
        <strain evidence="2 3">LW9</strain>
    </source>
</reference>
<organism evidence="2 3">
    <name type="scientific">Cecembia lonarensis (strain CCUG 58316 / KCTC 22772 / LW9)</name>
    <dbReference type="NCBI Taxonomy" id="1225176"/>
    <lineage>
        <taxon>Bacteria</taxon>
        <taxon>Pseudomonadati</taxon>
        <taxon>Bacteroidota</taxon>
        <taxon>Cytophagia</taxon>
        <taxon>Cytophagales</taxon>
        <taxon>Cyclobacteriaceae</taxon>
        <taxon>Cecembia</taxon>
    </lineage>
</organism>
<name>K1LSV9_CECL9</name>
<evidence type="ECO:0000313" key="2">
    <source>
        <dbReference type="EMBL" id="EKB47189.1"/>
    </source>
</evidence>
<accession>K1LSV9</accession>
<feature type="region of interest" description="Disordered" evidence="1">
    <location>
        <begin position="74"/>
        <end position="104"/>
    </location>
</feature>
<sequence length="131" mass="15325">MRGFRRSAPDVGGEGGYPAPWGHCRGLRAAARWCFNILAFPRRSELDCYRHRDHGLRWAHRCWPPLLHARTRARASDGRSSISPTPLRARTRVGPFNPPRWDQGVRPPPECRMGLRGLHLHYHFRQRTRDW</sequence>
<dbReference type="AlphaFoldDB" id="K1LSV9"/>
<evidence type="ECO:0000313" key="3">
    <source>
        <dbReference type="Proteomes" id="UP000004478"/>
    </source>
</evidence>
<protein>
    <submittedName>
        <fullName evidence="2">Uncharacterized protein</fullName>
    </submittedName>
</protein>
<gene>
    <name evidence="2" type="ORF">B879_04218</name>
</gene>
<evidence type="ECO:0000256" key="1">
    <source>
        <dbReference type="SAM" id="MobiDB-lite"/>
    </source>
</evidence>